<dbReference type="Proteomes" id="UP000199695">
    <property type="component" value="Unassembled WGS sequence"/>
</dbReference>
<evidence type="ECO:0000313" key="1">
    <source>
        <dbReference type="EMBL" id="SEN28371.1"/>
    </source>
</evidence>
<dbReference type="RefSeq" id="WP_139179482.1">
    <property type="nucleotide sequence ID" value="NZ_FOCQ01000008.1"/>
</dbReference>
<dbReference type="OrthoDB" id="2369695at2"/>
<evidence type="ECO:0000313" key="2">
    <source>
        <dbReference type="Proteomes" id="UP000199695"/>
    </source>
</evidence>
<dbReference type="EMBL" id="FOCQ01000008">
    <property type="protein sequence ID" value="SEN28371.1"/>
    <property type="molecule type" value="Genomic_DNA"/>
</dbReference>
<name>A0A1H8F8W5_9BACL</name>
<accession>A0A1H8F8W5</accession>
<reference evidence="1 2" key="1">
    <citation type="submission" date="2016-10" db="EMBL/GenBank/DDBJ databases">
        <authorList>
            <person name="de Groot N.N."/>
        </authorList>
    </citation>
    <scope>NUCLEOTIDE SEQUENCE [LARGE SCALE GENOMIC DNA]</scope>
    <source>
        <strain evidence="1 2">DSM 46701</strain>
    </source>
</reference>
<sequence length="373" mass="44247">MRMADWLTYADIEQLKRLNRFYGGDCDHHSKHDLICSLLRYMGKKSELKTRMEELTPAQQRFMQLIVLDHSLAYTMEELLAKGRAALDGEEGEPRLFIVEAMKRGWLFPGYSHRTQNLYHIPVDTKEQMTQLFVEPYRDPAYILKEPPSFYRNEEHQMAADLHHFLDFIRKDIVRLTTEGSIYKQQQKQLFKTFIIPEEPIQHKGPRFGFGRRYHLYPDRFSLIYDYAFYKGYFVEEEEGTLRLTETGLGKINNKDLQENREMYRFWVRLYRKPIVHLPIVVRWIGLLGSLGWISVERVYQAVQAWLSPFYYETEQSLFKKIIQMMLHLGVVSLGTQDGQHYLTLTHSGLRWLQGISVFREQVIEDGFIKPTG</sequence>
<dbReference type="AlphaFoldDB" id="A0A1H8F8W5"/>
<keyword evidence="2" id="KW-1185">Reference proteome</keyword>
<protein>
    <submittedName>
        <fullName evidence="1">Uncharacterized protein</fullName>
    </submittedName>
</protein>
<proteinExistence type="predicted"/>
<gene>
    <name evidence="1" type="ORF">SAMN05444955_10881</name>
</gene>
<dbReference type="STRING" id="1173111.SAMN05444955_10881"/>
<organism evidence="1 2">
    <name type="scientific">Lihuaxuella thermophila</name>
    <dbReference type="NCBI Taxonomy" id="1173111"/>
    <lineage>
        <taxon>Bacteria</taxon>
        <taxon>Bacillati</taxon>
        <taxon>Bacillota</taxon>
        <taxon>Bacilli</taxon>
        <taxon>Bacillales</taxon>
        <taxon>Thermoactinomycetaceae</taxon>
        <taxon>Lihuaxuella</taxon>
    </lineage>
</organism>